<name>A0A6G9VUK0_9BACT</name>
<dbReference type="SUPFAM" id="SSF48452">
    <property type="entry name" value="TPR-like"/>
    <property type="match status" value="1"/>
</dbReference>
<evidence type="ECO:0000313" key="2">
    <source>
        <dbReference type="Proteomes" id="UP000502831"/>
    </source>
</evidence>
<dbReference type="Proteomes" id="UP000502831">
    <property type="component" value="Chromosome"/>
</dbReference>
<dbReference type="Gene3D" id="1.25.40.10">
    <property type="entry name" value="Tetratricopeptide repeat domain"/>
    <property type="match status" value="1"/>
</dbReference>
<dbReference type="RefSeq" id="WP_167750586.1">
    <property type="nucleotide sequence ID" value="NZ_CP039734.2"/>
</dbReference>
<proteinExistence type="predicted"/>
<dbReference type="InterPro" id="IPR011990">
    <property type="entry name" value="TPR-like_helical_dom_sf"/>
</dbReference>
<dbReference type="EMBL" id="CP039734">
    <property type="protein sequence ID" value="QIR77221.1"/>
    <property type="molecule type" value="Genomic_DNA"/>
</dbReference>
<accession>A0A6G9VUK0</accession>
<organism evidence="1 2">
    <name type="scientific">Sulfurospirillum diekertiae</name>
    <dbReference type="NCBI Taxonomy" id="1854492"/>
    <lineage>
        <taxon>Bacteria</taxon>
        <taxon>Pseudomonadati</taxon>
        <taxon>Campylobacterota</taxon>
        <taxon>Epsilonproteobacteria</taxon>
        <taxon>Campylobacterales</taxon>
        <taxon>Sulfurospirillaceae</taxon>
        <taxon>Sulfurospirillum</taxon>
    </lineage>
</organism>
<evidence type="ECO:0000313" key="1">
    <source>
        <dbReference type="EMBL" id="QIR77221.1"/>
    </source>
</evidence>
<sequence>MLSAVEIMELEKRVFKYRLKQRIHYIIISVIILLIGAIAIYSYPTIIHGTDTNTSLSDVQTTAETIKPLDTNSTSIQEQPLNVPDVNIGVKKYTPPIVMNEQENQTLFLQLPTINRNKAEKKSSYIPETPEKKTNFGIQEEELDNKVLMRKMPTIDDENFYRNKEDKVDTALLPPPLLDEPKPKGLIKIETHEVNSVQYLKDKFEKTHNITFALMLAEEYYAMKNYTECNKWALMANNADPDSEKSWIWFAKSKVKLGHKEDAVLALQAYLKSNKSKAAQSLLNQISVGEVID</sequence>
<reference evidence="1 2" key="1">
    <citation type="journal article" date="2017" name="Environ. Sci. Technol.">
        <title>Organohalide Respiration with Chlorinated Ethenes under Low pH Conditions.</title>
        <authorList>
            <person name="Yang Y."/>
            <person name="Capiro N.L."/>
            <person name="Marcet T.F."/>
            <person name="Yan J."/>
            <person name="Pennell K.D."/>
            <person name="Loffler F.E."/>
        </authorList>
    </citation>
    <scope>NUCLEOTIDE SEQUENCE [LARGE SCALE GENOMIC DNA]</scope>
    <source>
        <strain evidence="1 2">ACSDCE</strain>
    </source>
</reference>
<dbReference type="AlphaFoldDB" id="A0A6G9VUK0"/>
<gene>
    <name evidence="1" type="ORF">FA584_13845</name>
</gene>
<protein>
    <submittedName>
        <fullName evidence="1">CDC27 family protein</fullName>
    </submittedName>
</protein>